<dbReference type="EMBL" id="JAWDGP010005352">
    <property type="protein sequence ID" value="KAK3757600.1"/>
    <property type="molecule type" value="Genomic_DNA"/>
</dbReference>
<evidence type="ECO:0000256" key="5">
    <source>
        <dbReference type="ARBA" id="ARBA00023136"/>
    </source>
</evidence>
<evidence type="ECO:0000256" key="4">
    <source>
        <dbReference type="ARBA" id="ARBA00022989"/>
    </source>
</evidence>
<feature type="signal peptide" evidence="7">
    <location>
        <begin position="1"/>
        <end position="24"/>
    </location>
</feature>
<evidence type="ECO:0000313" key="8">
    <source>
        <dbReference type="EMBL" id="KAK3757600.1"/>
    </source>
</evidence>
<dbReference type="PANTHER" id="PTHR16932">
    <property type="entry name" value="INTERFERON ALPHA-INDUCIBLE PROTEIN 27"/>
    <property type="match status" value="1"/>
</dbReference>
<dbReference type="PANTHER" id="PTHR16932:SF18">
    <property type="entry name" value="INTERFERON, ALPHA-INDUCIBLE PROTEIN 27-LIKE 2"/>
    <property type="match status" value="1"/>
</dbReference>
<reference evidence="8" key="1">
    <citation type="journal article" date="2023" name="G3 (Bethesda)">
        <title>A reference genome for the long-term kleptoplast-retaining sea slug Elysia crispata morphotype clarki.</title>
        <authorList>
            <person name="Eastman K.E."/>
            <person name="Pendleton A.L."/>
            <person name="Shaikh M.A."/>
            <person name="Suttiyut T."/>
            <person name="Ogas R."/>
            <person name="Tomko P."/>
            <person name="Gavelis G."/>
            <person name="Widhalm J.R."/>
            <person name="Wisecaver J.H."/>
        </authorList>
    </citation>
    <scope>NUCLEOTIDE SEQUENCE</scope>
    <source>
        <strain evidence="8">ECLA1</strain>
    </source>
</reference>
<evidence type="ECO:0000256" key="2">
    <source>
        <dbReference type="ARBA" id="ARBA00007262"/>
    </source>
</evidence>
<keyword evidence="7" id="KW-0732">Signal</keyword>
<comment type="subcellular location">
    <subcellularLocation>
        <location evidence="1">Membrane</location>
        <topology evidence="1">Multi-pass membrane protein</topology>
    </subcellularLocation>
</comment>
<keyword evidence="5 6" id="KW-0472">Membrane</keyword>
<dbReference type="InterPro" id="IPR038213">
    <property type="entry name" value="IFI6/IFI27-like_sf"/>
</dbReference>
<name>A0AAE0YVF1_9GAST</name>
<gene>
    <name evidence="8" type="ORF">RRG08_000116</name>
</gene>
<organism evidence="8 9">
    <name type="scientific">Elysia crispata</name>
    <name type="common">lettuce slug</name>
    <dbReference type="NCBI Taxonomy" id="231223"/>
    <lineage>
        <taxon>Eukaryota</taxon>
        <taxon>Metazoa</taxon>
        <taxon>Spiralia</taxon>
        <taxon>Lophotrochozoa</taxon>
        <taxon>Mollusca</taxon>
        <taxon>Gastropoda</taxon>
        <taxon>Heterobranchia</taxon>
        <taxon>Euthyneura</taxon>
        <taxon>Panpulmonata</taxon>
        <taxon>Sacoglossa</taxon>
        <taxon>Placobranchoidea</taxon>
        <taxon>Plakobranchidae</taxon>
        <taxon>Elysia</taxon>
    </lineage>
</organism>
<accession>A0AAE0YVF1</accession>
<feature type="chain" id="PRO_5042007989" evidence="7">
    <location>
        <begin position="25"/>
        <end position="122"/>
    </location>
</feature>
<protein>
    <submittedName>
        <fullName evidence="8">Uncharacterized protein</fullName>
    </submittedName>
</protein>
<evidence type="ECO:0000256" key="7">
    <source>
        <dbReference type="SAM" id="SignalP"/>
    </source>
</evidence>
<dbReference type="Gene3D" id="6.10.110.10">
    <property type="match status" value="1"/>
</dbReference>
<comment type="caution">
    <text evidence="8">The sequence shown here is derived from an EMBL/GenBank/DDBJ whole genome shotgun (WGS) entry which is preliminary data.</text>
</comment>
<comment type="similarity">
    <text evidence="2">Belongs to the IFI6/IFI27 family.</text>
</comment>
<evidence type="ECO:0000313" key="9">
    <source>
        <dbReference type="Proteomes" id="UP001283361"/>
    </source>
</evidence>
<proteinExistence type="inferred from homology"/>
<evidence type="ECO:0000256" key="3">
    <source>
        <dbReference type="ARBA" id="ARBA00022692"/>
    </source>
</evidence>
<keyword evidence="4 6" id="KW-1133">Transmembrane helix</keyword>
<feature type="transmembrane region" description="Helical" evidence="6">
    <location>
        <begin position="34"/>
        <end position="57"/>
    </location>
</feature>
<keyword evidence="9" id="KW-1185">Reference proteome</keyword>
<dbReference type="Pfam" id="PF06140">
    <property type="entry name" value="Ifi-6-16"/>
    <property type="match status" value="1"/>
</dbReference>
<dbReference type="AlphaFoldDB" id="A0AAE0YVF1"/>
<dbReference type="GO" id="GO:0016020">
    <property type="term" value="C:membrane"/>
    <property type="evidence" value="ECO:0007669"/>
    <property type="project" value="UniProtKB-SubCell"/>
</dbReference>
<keyword evidence="3 6" id="KW-0812">Transmembrane</keyword>
<sequence length="122" mass="11373">MAKSFNTVFLALLILSANAPTTSALFQELVGAAVGAAAIAVGGPLVLPIIGFTGAGITGGSIAAGMMSTAATTGYGAAVVAGLQSAGAAGVGLGSVAFGAGTGAAIGAATKGCEEKRNNCKN</sequence>
<dbReference type="InterPro" id="IPR009311">
    <property type="entry name" value="IFI6/IFI27-like"/>
</dbReference>
<evidence type="ECO:0000256" key="1">
    <source>
        <dbReference type="ARBA" id="ARBA00004141"/>
    </source>
</evidence>
<evidence type="ECO:0000256" key="6">
    <source>
        <dbReference type="SAM" id="Phobius"/>
    </source>
</evidence>
<dbReference type="Proteomes" id="UP001283361">
    <property type="component" value="Unassembled WGS sequence"/>
</dbReference>